<evidence type="ECO:0000313" key="1">
    <source>
        <dbReference type="EMBL" id="KAI0093250.1"/>
    </source>
</evidence>
<comment type="caution">
    <text evidence="1">The sequence shown here is derived from an EMBL/GenBank/DDBJ whole genome shotgun (WGS) entry which is preliminary data.</text>
</comment>
<gene>
    <name evidence="1" type="ORF">BDY19DRAFT_903021</name>
</gene>
<organism evidence="1 2">
    <name type="scientific">Irpex rosettiformis</name>
    <dbReference type="NCBI Taxonomy" id="378272"/>
    <lineage>
        <taxon>Eukaryota</taxon>
        <taxon>Fungi</taxon>
        <taxon>Dikarya</taxon>
        <taxon>Basidiomycota</taxon>
        <taxon>Agaricomycotina</taxon>
        <taxon>Agaricomycetes</taxon>
        <taxon>Polyporales</taxon>
        <taxon>Irpicaceae</taxon>
        <taxon>Irpex</taxon>
    </lineage>
</organism>
<keyword evidence="2" id="KW-1185">Reference proteome</keyword>
<proteinExistence type="predicted"/>
<evidence type="ECO:0000313" key="2">
    <source>
        <dbReference type="Proteomes" id="UP001055072"/>
    </source>
</evidence>
<protein>
    <submittedName>
        <fullName evidence="1">Uncharacterized protein</fullName>
    </submittedName>
</protein>
<accession>A0ACB8UHT2</accession>
<sequence length="149" mass="17117">MPPIRTFHVLIEDTFADGDGTVFQTYSHHCIAYQPYDIRDRGEMILRMRAFREAEMFAQQAKPKELPRPPPSAKEVERQKEKMKRKEQEEGIREKTVFPSPPADEVRILPVAKMGGKGCLEPLSQLDVLPEDPPLTLQSLTRNDLQLTM</sequence>
<name>A0ACB8UHT2_9APHY</name>
<dbReference type="Proteomes" id="UP001055072">
    <property type="component" value="Unassembled WGS sequence"/>
</dbReference>
<dbReference type="EMBL" id="MU274902">
    <property type="protein sequence ID" value="KAI0093250.1"/>
    <property type="molecule type" value="Genomic_DNA"/>
</dbReference>
<reference evidence="1" key="1">
    <citation type="journal article" date="2021" name="Environ. Microbiol.">
        <title>Gene family expansions and transcriptome signatures uncover fungal adaptations to wood decay.</title>
        <authorList>
            <person name="Hage H."/>
            <person name="Miyauchi S."/>
            <person name="Viragh M."/>
            <person name="Drula E."/>
            <person name="Min B."/>
            <person name="Chaduli D."/>
            <person name="Navarro D."/>
            <person name="Favel A."/>
            <person name="Norest M."/>
            <person name="Lesage-Meessen L."/>
            <person name="Balint B."/>
            <person name="Merenyi Z."/>
            <person name="de Eugenio L."/>
            <person name="Morin E."/>
            <person name="Martinez A.T."/>
            <person name="Baldrian P."/>
            <person name="Stursova M."/>
            <person name="Martinez M.J."/>
            <person name="Novotny C."/>
            <person name="Magnuson J.K."/>
            <person name="Spatafora J.W."/>
            <person name="Maurice S."/>
            <person name="Pangilinan J."/>
            <person name="Andreopoulos W."/>
            <person name="LaButti K."/>
            <person name="Hundley H."/>
            <person name="Na H."/>
            <person name="Kuo A."/>
            <person name="Barry K."/>
            <person name="Lipzen A."/>
            <person name="Henrissat B."/>
            <person name="Riley R."/>
            <person name="Ahrendt S."/>
            <person name="Nagy L.G."/>
            <person name="Grigoriev I.V."/>
            <person name="Martin F."/>
            <person name="Rosso M.N."/>
        </authorList>
    </citation>
    <scope>NUCLEOTIDE SEQUENCE</scope>
    <source>
        <strain evidence="1">CBS 384.51</strain>
    </source>
</reference>